<feature type="transmembrane region" description="Helical" evidence="7">
    <location>
        <begin position="320"/>
        <end position="341"/>
    </location>
</feature>
<organism evidence="8 9">
    <name type="scientific">Panagrellus redivivus</name>
    <name type="common">Microworm</name>
    <dbReference type="NCBI Taxonomy" id="6233"/>
    <lineage>
        <taxon>Eukaryota</taxon>
        <taxon>Metazoa</taxon>
        <taxon>Ecdysozoa</taxon>
        <taxon>Nematoda</taxon>
        <taxon>Chromadorea</taxon>
        <taxon>Rhabditida</taxon>
        <taxon>Tylenchina</taxon>
        <taxon>Panagrolaimomorpha</taxon>
        <taxon>Panagrolaimoidea</taxon>
        <taxon>Panagrolaimidae</taxon>
        <taxon>Panagrellus</taxon>
    </lineage>
</organism>
<evidence type="ECO:0000256" key="3">
    <source>
        <dbReference type="ARBA" id="ARBA00022692"/>
    </source>
</evidence>
<dbReference type="GO" id="GO:0005783">
    <property type="term" value="C:endoplasmic reticulum"/>
    <property type="evidence" value="ECO:0007669"/>
    <property type="project" value="TreeGrafter"/>
</dbReference>
<dbReference type="Pfam" id="PF03381">
    <property type="entry name" value="CDC50"/>
    <property type="match status" value="1"/>
</dbReference>
<dbReference type="PANTHER" id="PTHR10926:SF0">
    <property type="entry name" value="CDC50, ISOFORM A"/>
    <property type="match status" value="1"/>
</dbReference>
<dbReference type="GO" id="GO:0005794">
    <property type="term" value="C:Golgi apparatus"/>
    <property type="evidence" value="ECO:0007669"/>
    <property type="project" value="TreeGrafter"/>
</dbReference>
<evidence type="ECO:0000256" key="5">
    <source>
        <dbReference type="ARBA" id="ARBA00023136"/>
    </source>
</evidence>
<name>A0A7E4WAT4_PANRE</name>
<keyword evidence="8" id="KW-1185">Reference proteome</keyword>
<comment type="subcellular location">
    <subcellularLocation>
        <location evidence="1">Membrane</location>
        <topology evidence="1">Multi-pass membrane protein</topology>
    </subcellularLocation>
</comment>
<sequence>MVDATKNGENANKETTKDVYKAVPAKVDPLKELTFAQKLSQQKLPAYSPEVRYVPMMIVTVSISIIFIVLGAVISFEIERVLAIEKALTVSFLNDKSATYVINVTDDVIGDVIFMYKLKNFYQNHRLYYKDKQRYSNLYGIDYCPSYSDSIFVDNSIPDCGTGFNFMYQNKFVLLDKNSNPVPMTDDGIVLDVDLRYRRNSDKLTTNSDINQWKNHFEQQCLIINSSCWDKKIYELDTDFANNGVANKDFIVWQRPAAFSTFRKLYRRLVRDGSYTMGLPKGLYTLDVTINSKMSHPGVEQFFIITVPSWLGIRNKMFGVMYIVIGLLGILASVLMTLVHLKFGKKSKSVVYPVDNHQADKSL</sequence>
<evidence type="ECO:0000313" key="8">
    <source>
        <dbReference type="Proteomes" id="UP000492821"/>
    </source>
</evidence>
<keyword evidence="5 6" id="KW-0472">Membrane</keyword>
<reference evidence="9" key="2">
    <citation type="submission" date="2020-10" db="UniProtKB">
        <authorList>
            <consortium name="WormBaseParasite"/>
        </authorList>
    </citation>
    <scope>IDENTIFICATION</scope>
</reference>
<dbReference type="PANTHER" id="PTHR10926">
    <property type="entry name" value="CELL CYCLE CONTROL PROTEIN 50"/>
    <property type="match status" value="1"/>
</dbReference>
<evidence type="ECO:0000256" key="6">
    <source>
        <dbReference type="PIRNR" id="PIRNR015840"/>
    </source>
</evidence>
<proteinExistence type="inferred from homology"/>
<reference evidence="8" key="1">
    <citation type="journal article" date="2013" name="Genetics">
        <title>The draft genome and transcriptome of Panagrellus redivivus are shaped by the harsh demands of a free-living lifestyle.</title>
        <authorList>
            <person name="Srinivasan J."/>
            <person name="Dillman A.R."/>
            <person name="Macchietto M.G."/>
            <person name="Heikkinen L."/>
            <person name="Lakso M."/>
            <person name="Fracchia K.M."/>
            <person name="Antoshechkin I."/>
            <person name="Mortazavi A."/>
            <person name="Wong G."/>
            <person name="Sternberg P.W."/>
        </authorList>
    </citation>
    <scope>NUCLEOTIDE SEQUENCE [LARGE SCALE GENOMIC DNA]</scope>
    <source>
        <strain evidence="8">MT8872</strain>
    </source>
</reference>
<dbReference type="GO" id="GO:0005886">
    <property type="term" value="C:plasma membrane"/>
    <property type="evidence" value="ECO:0007669"/>
    <property type="project" value="TreeGrafter"/>
</dbReference>
<evidence type="ECO:0000256" key="2">
    <source>
        <dbReference type="ARBA" id="ARBA00009457"/>
    </source>
</evidence>
<comment type="similarity">
    <text evidence="2 6">Belongs to the CDC50/LEM3 family.</text>
</comment>
<evidence type="ECO:0000313" key="9">
    <source>
        <dbReference type="WBParaSite" id="Pan_g8703.t1"/>
    </source>
</evidence>
<evidence type="ECO:0000256" key="4">
    <source>
        <dbReference type="ARBA" id="ARBA00022989"/>
    </source>
</evidence>
<dbReference type="WBParaSite" id="Pan_g8703.t1">
    <property type="protein sequence ID" value="Pan_g8703.t1"/>
    <property type="gene ID" value="Pan_g8703"/>
</dbReference>
<keyword evidence="4 7" id="KW-1133">Transmembrane helix</keyword>
<evidence type="ECO:0000256" key="7">
    <source>
        <dbReference type="SAM" id="Phobius"/>
    </source>
</evidence>
<dbReference type="AlphaFoldDB" id="A0A7E4WAT4"/>
<dbReference type="PIRSF" id="PIRSF015840">
    <property type="entry name" value="DUF284_TM_euk"/>
    <property type="match status" value="1"/>
</dbReference>
<accession>A0A7E4WAT4</accession>
<dbReference type="InterPro" id="IPR005045">
    <property type="entry name" value="CDC50/LEM3_fam"/>
</dbReference>
<feature type="transmembrane region" description="Helical" evidence="7">
    <location>
        <begin position="53"/>
        <end position="76"/>
    </location>
</feature>
<dbReference type="Proteomes" id="UP000492821">
    <property type="component" value="Unassembled WGS sequence"/>
</dbReference>
<protein>
    <submittedName>
        <fullName evidence="9">Cell cycle control protein 50A</fullName>
    </submittedName>
</protein>
<keyword evidence="3 7" id="KW-0812">Transmembrane</keyword>
<evidence type="ECO:0000256" key="1">
    <source>
        <dbReference type="ARBA" id="ARBA00004141"/>
    </source>
</evidence>